<dbReference type="GO" id="GO:0007005">
    <property type="term" value="P:mitochondrion organization"/>
    <property type="evidence" value="ECO:0007669"/>
    <property type="project" value="TreeGrafter"/>
</dbReference>
<keyword evidence="6" id="KW-0472">Membrane</keyword>
<dbReference type="OrthoDB" id="198787at2759"/>
<dbReference type="Proteomes" id="UP001153636">
    <property type="component" value="Chromosome 10"/>
</dbReference>
<sequence>MTKAKDDDDLKIDDYVILKNDTDNNTVTDNDVPKESDKVDEEQPINLSKIKENWAIYLSIPGTPVPSWPEDVIMFTPVKHHQMVLPDYANCLTVKTYLKMCNLKFQVEERENAEFMSPTLNVPFIKVDNVIVSELDGIINFLNNRNIKLTDRLDKEQKINLKAYMSLIPNVIHLCELFVSWVDKETYEVITRPKYSSVFPWPLNKLQTSAKRNQVLKKLETHYWSQKSLSDVLLEFENCCQAINDRLEGKTQFFVGQDTELDASIFGHMYAILSTALPGNHLENIVKKFPDLLIFVEKMKERFIE</sequence>
<accession>A0A9P0G4V2</accession>
<evidence type="ECO:0000256" key="4">
    <source>
        <dbReference type="ARBA" id="ARBA00022927"/>
    </source>
</evidence>
<keyword evidence="4" id="KW-0653">Protein transport</keyword>
<dbReference type="GO" id="GO:0001401">
    <property type="term" value="C:SAM complex"/>
    <property type="evidence" value="ECO:0007669"/>
    <property type="project" value="InterPro"/>
</dbReference>
<dbReference type="InterPro" id="IPR033468">
    <property type="entry name" value="Metaxin_GST"/>
</dbReference>
<evidence type="ECO:0000256" key="3">
    <source>
        <dbReference type="ARBA" id="ARBA00022787"/>
    </source>
</evidence>
<comment type="subcellular location">
    <subcellularLocation>
        <location evidence="1">Mitochondrion outer membrane</location>
    </subcellularLocation>
</comment>
<name>A0A9P0G4V2_9CUCU</name>
<reference evidence="9" key="1">
    <citation type="submission" date="2022-01" db="EMBL/GenBank/DDBJ databases">
        <authorList>
            <person name="King R."/>
        </authorList>
    </citation>
    <scope>NUCLEOTIDE SEQUENCE</scope>
</reference>
<evidence type="ECO:0008006" key="11">
    <source>
        <dbReference type="Google" id="ProtNLM"/>
    </source>
</evidence>
<dbReference type="Pfam" id="PF10568">
    <property type="entry name" value="Tom37"/>
    <property type="match status" value="1"/>
</dbReference>
<dbReference type="InterPro" id="IPR050931">
    <property type="entry name" value="Mito_Protein_Transport_Metaxin"/>
</dbReference>
<evidence type="ECO:0000313" key="10">
    <source>
        <dbReference type="Proteomes" id="UP001153636"/>
    </source>
</evidence>
<feature type="domain" description="Metaxin glutathione S-transferase" evidence="8">
    <location>
        <begin position="237"/>
        <end position="299"/>
    </location>
</feature>
<dbReference type="EMBL" id="OV651822">
    <property type="protein sequence ID" value="CAH1100038.1"/>
    <property type="molecule type" value="Genomic_DNA"/>
</dbReference>
<keyword evidence="2" id="KW-0813">Transport</keyword>
<gene>
    <name evidence="9" type="ORF">PSYICH_LOCUS1499</name>
</gene>
<keyword evidence="3" id="KW-1000">Mitochondrion outer membrane</keyword>
<evidence type="ECO:0000256" key="6">
    <source>
        <dbReference type="ARBA" id="ARBA00023136"/>
    </source>
</evidence>
<organism evidence="9 10">
    <name type="scientific">Psylliodes chrysocephalus</name>
    <dbReference type="NCBI Taxonomy" id="3402493"/>
    <lineage>
        <taxon>Eukaryota</taxon>
        <taxon>Metazoa</taxon>
        <taxon>Ecdysozoa</taxon>
        <taxon>Arthropoda</taxon>
        <taxon>Hexapoda</taxon>
        <taxon>Insecta</taxon>
        <taxon>Pterygota</taxon>
        <taxon>Neoptera</taxon>
        <taxon>Endopterygota</taxon>
        <taxon>Coleoptera</taxon>
        <taxon>Polyphaga</taxon>
        <taxon>Cucujiformia</taxon>
        <taxon>Chrysomeloidea</taxon>
        <taxon>Chrysomelidae</taxon>
        <taxon>Galerucinae</taxon>
        <taxon>Alticini</taxon>
        <taxon>Psylliodes</taxon>
    </lineage>
</organism>
<evidence type="ECO:0000256" key="1">
    <source>
        <dbReference type="ARBA" id="ARBA00004294"/>
    </source>
</evidence>
<protein>
    <recommendedName>
        <fullName evidence="11">Metaxin</fullName>
    </recommendedName>
</protein>
<dbReference type="Pfam" id="PF17171">
    <property type="entry name" value="GST_C_6"/>
    <property type="match status" value="1"/>
</dbReference>
<dbReference type="PANTHER" id="PTHR12289">
    <property type="entry name" value="METAXIN RELATED"/>
    <property type="match status" value="1"/>
</dbReference>
<feature type="domain" description="Mitochondrial outer membrane transport complex Sam37/metaxin N-terminal" evidence="7">
    <location>
        <begin position="91"/>
        <end position="212"/>
    </location>
</feature>
<dbReference type="InterPro" id="IPR019564">
    <property type="entry name" value="Sam37/metaxin_N"/>
</dbReference>
<keyword evidence="5" id="KW-0496">Mitochondrion</keyword>
<evidence type="ECO:0000259" key="7">
    <source>
        <dbReference type="Pfam" id="PF10568"/>
    </source>
</evidence>
<evidence type="ECO:0000256" key="5">
    <source>
        <dbReference type="ARBA" id="ARBA00023128"/>
    </source>
</evidence>
<dbReference type="AlphaFoldDB" id="A0A9P0G4V2"/>
<evidence type="ECO:0000259" key="8">
    <source>
        <dbReference type="Pfam" id="PF17171"/>
    </source>
</evidence>
<dbReference type="GO" id="GO:0015031">
    <property type="term" value="P:protein transport"/>
    <property type="evidence" value="ECO:0007669"/>
    <property type="project" value="UniProtKB-KW"/>
</dbReference>
<evidence type="ECO:0000256" key="2">
    <source>
        <dbReference type="ARBA" id="ARBA00022448"/>
    </source>
</evidence>
<proteinExistence type="predicted"/>
<evidence type="ECO:0000313" key="9">
    <source>
        <dbReference type="EMBL" id="CAH1100038.1"/>
    </source>
</evidence>
<dbReference type="PANTHER" id="PTHR12289:SF38">
    <property type="entry name" value="METAXIN-2"/>
    <property type="match status" value="1"/>
</dbReference>
<keyword evidence="10" id="KW-1185">Reference proteome</keyword>